<dbReference type="SUPFAM" id="SSF90112">
    <property type="entry name" value="Neurotransmitter-gated ion-channel transmembrane pore"/>
    <property type="match status" value="1"/>
</dbReference>
<dbReference type="Proteomes" id="UP001152320">
    <property type="component" value="Chromosome 3"/>
</dbReference>
<gene>
    <name evidence="8" type="ORF">HOLleu_08916</name>
</gene>
<evidence type="ECO:0000313" key="8">
    <source>
        <dbReference type="EMBL" id="KAJ8045821.1"/>
    </source>
</evidence>
<organism evidence="8 9">
    <name type="scientific">Holothuria leucospilota</name>
    <name type="common">Black long sea cucumber</name>
    <name type="synonym">Mertensiothuria leucospilota</name>
    <dbReference type="NCBI Taxonomy" id="206669"/>
    <lineage>
        <taxon>Eukaryota</taxon>
        <taxon>Metazoa</taxon>
        <taxon>Echinodermata</taxon>
        <taxon>Eleutherozoa</taxon>
        <taxon>Echinozoa</taxon>
        <taxon>Holothuroidea</taxon>
        <taxon>Aspidochirotacea</taxon>
        <taxon>Aspidochirotida</taxon>
        <taxon>Holothuriidae</taxon>
        <taxon>Holothuria</taxon>
    </lineage>
</organism>
<evidence type="ECO:0000313" key="9">
    <source>
        <dbReference type="Proteomes" id="UP001152320"/>
    </source>
</evidence>
<evidence type="ECO:0000256" key="1">
    <source>
        <dbReference type="ARBA" id="ARBA00004141"/>
    </source>
</evidence>
<reference evidence="8" key="1">
    <citation type="submission" date="2021-10" db="EMBL/GenBank/DDBJ databases">
        <title>Tropical sea cucumber genome reveals ecological adaptation and Cuvierian tubules defense mechanism.</title>
        <authorList>
            <person name="Chen T."/>
        </authorList>
    </citation>
    <scope>NUCLEOTIDE SEQUENCE</scope>
    <source>
        <strain evidence="8">Nanhai2018</strain>
        <tissue evidence="8">Muscle</tissue>
    </source>
</reference>
<sequence length="454" mass="51524">MTLFNFLAALMHNTSHVSASKQLAADLISNYGLTGVRPRISHSDVVKVDVYFKPFILSAFDEQNQKLSVSGTIYMSWVDEFLTWKPEDYNGVDVISLRHEDIWIPDVTNYERLDVGSSAINVFEPYLVVNSTGFVIFFLQSDMTVYCRLDMSEFPFDKQVCRMRFSSFSYGNDQVVLSYANTSSSNENSFNSNGVWSLESFSVQEVEILYKCCPHPYVEIHYEFILARIGNFYIFSIWIPCGLLSVLELTVFLVHPNSGEKVSLSVTNVLAFILFQQIVVESMPRSGEDSPIIVAYFAAMIAISCGSVLASALVLRVYHQNPMKPVPSFLRSFLFKQNGPVSLTNNLGEDSSLIITPRVDEKPKDVGNQQATRIPVHGTAEHVRNGKEETAKNGRHRHQSIRSFYRNVSKGTMEQNAVDWKRLAMTLDKFFFIAAIVAMFLTLVYCMLRMVYFK</sequence>
<dbReference type="Gene3D" id="2.70.170.10">
    <property type="entry name" value="Neurotransmitter-gated ion-channel ligand-binding domain"/>
    <property type="match status" value="1"/>
</dbReference>
<dbReference type="InterPro" id="IPR006202">
    <property type="entry name" value="Neur_chan_lig-bd"/>
</dbReference>
<dbReference type="InterPro" id="IPR006201">
    <property type="entry name" value="Neur_channel"/>
</dbReference>
<evidence type="ECO:0000259" key="6">
    <source>
        <dbReference type="Pfam" id="PF02931"/>
    </source>
</evidence>
<keyword evidence="5" id="KW-0813">Transport</keyword>
<keyword evidence="5" id="KW-0406">Ion transport</keyword>
<evidence type="ECO:0000256" key="2">
    <source>
        <dbReference type="ARBA" id="ARBA00022692"/>
    </source>
</evidence>
<dbReference type="GO" id="GO:0004888">
    <property type="term" value="F:transmembrane signaling receptor activity"/>
    <property type="evidence" value="ECO:0007669"/>
    <property type="project" value="InterPro"/>
</dbReference>
<comment type="caution">
    <text evidence="8">The sequence shown here is derived from an EMBL/GenBank/DDBJ whole genome shotgun (WGS) entry which is preliminary data.</text>
</comment>
<feature type="transmembrane region" description="Helical" evidence="5">
    <location>
        <begin position="430"/>
        <end position="452"/>
    </location>
</feature>
<comment type="similarity">
    <text evidence="5">Belongs to the ligand-gated ion channel (TC 1.A.9) family.</text>
</comment>
<keyword evidence="9" id="KW-1185">Reference proteome</keyword>
<dbReference type="Pfam" id="PF02931">
    <property type="entry name" value="Neur_chan_LBD"/>
    <property type="match status" value="1"/>
</dbReference>
<name>A0A9Q1CIA2_HOLLE</name>
<proteinExistence type="inferred from homology"/>
<dbReference type="InterPro" id="IPR006029">
    <property type="entry name" value="Neurotrans-gated_channel_TM"/>
</dbReference>
<keyword evidence="5" id="KW-0407">Ion channel</keyword>
<feature type="transmembrane region" description="Helical" evidence="5">
    <location>
        <begin position="262"/>
        <end position="280"/>
    </location>
</feature>
<dbReference type="CDD" id="cd19051">
    <property type="entry name" value="LGIC_TM_cation"/>
    <property type="match status" value="1"/>
</dbReference>
<dbReference type="InterPro" id="IPR038050">
    <property type="entry name" value="Neuro_actylchol_rec"/>
</dbReference>
<dbReference type="GO" id="GO:0005230">
    <property type="term" value="F:extracellular ligand-gated monoatomic ion channel activity"/>
    <property type="evidence" value="ECO:0007669"/>
    <property type="project" value="InterPro"/>
</dbReference>
<dbReference type="InterPro" id="IPR036734">
    <property type="entry name" value="Neur_chan_lig-bd_sf"/>
</dbReference>
<dbReference type="FunFam" id="2.70.170.10:FF:000028">
    <property type="entry name" value="AcetylCholine Receptor"/>
    <property type="match status" value="1"/>
</dbReference>
<protein>
    <submittedName>
        <fullName evidence="8">Neuronal acetylcholine receptor subunit alpha-10</fullName>
    </submittedName>
</protein>
<dbReference type="OrthoDB" id="410315at2759"/>
<dbReference type="GO" id="GO:0016020">
    <property type="term" value="C:membrane"/>
    <property type="evidence" value="ECO:0007669"/>
    <property type="project" value="UniProtKB-SubCell"/>
</dbReference>
<accession>A0A9Q1CIA2</accession>
<dbReference type="PANTHER" id="PTHR18945">
    <property type="entry name" value="NEUROTRANSMITTER GATED ION CHANNEL"/>
    <property type="match status" value="1"/>
</dbReference>
<dbReference type="InterPro" id="IPR036719">
    <property type="entry name" value="Neuro-gated_channel_TM_sf"/>
</dbReference>
<evidence type="ECO:0000256" key="3">
    <source>
        <dbReference type="ARBA" id="ARBA00022989"/>
    </source>
</evidence>
<dbReference type="PRINTS" id="PR00252">
    <property type="entry name" value="NRIONCHANNEL"/>
</dbReference>
<evidence type="ECO:0000256" key="4">
    <source>
        <dbReference type="ARBA" id="ARBA00023136"/>
    </source>
</evidence>
<feature type="transmembrane region" description="Helical" evidence="5">
    <location>
        <begin position="232"/>
        <end position="255"/>
    </location>
</feature>
<keyword evidence="2 5" id="KW-0812">Transmembrane</keyword>
<dbReference type="Pfam" id="PF02932">
    <property type="entry name" value="Neur_chan_memb"/>
    <property type="match status" value="1"/>
</dbReference>
<keyword evidence="8" id="KW-0675">Receptor</keyword>
<dbReference type="CDD" id="cd18989">
    <property type="entry name" value="LGIC_ECD_cation"/>
    <property type="match status" value="1"/>
</dbReference>
<dbReference type="PROSITE" id="PS00236">
    <property type="entry name" value="NEUROTR_ION_CHANNEL"/>
    <property type="match status" value="1"/>
</dbReference>
<dbReference type="SUPFAM" id="SSF63712">
    <property type="entry name" value="Nicotinic receptor ligand binding domain-like"/>
    <property type="match status" value="1"/>
</dbReference>
<comment type="subcellular location">
    <subcellularLocation>
        <location evidence="1">Membrane</location>
        <topology evidence="1">Multi-pass membrane protein</topology>
    </subcellularLocation>
</comment>
<dbReference type="InterPro" id="IPR018000">
    <property type="entry name" value="Neurotransmitter_ion_chnl_CS"/>
</dbReference>
<feature type="domain" description="Neurotransmitter-gated ion-channel ligand-binding" evidence="6">
    <location>
        <begin position="21"/>
        <end position="228"/>
    </location>
</feature>
<feature type="transmembrane region" description="Helical" evidence="5">
    <location>
        <begin position="292"/>
        <end position="315"/>
    </location>
</feature>
<dbReference type="AlphaFoldDB" id="A0A9Q1CIA2"/>
<keyword evidence="4 5" id="KW-0472">Membrane</keyword>
<dbReference type="Gene3D" id="1.20.58.390">
    <property type="entry name" value="Neurotransmitter-gated ion-channel transmembrane domain"/>
    <property type="match status" value="1"/>
</dbReference>
<dbReference type="EMBL" id="JAIZAY010000003">
    <property type="protein sequence ID" value="KAJ8045821.1"/>
    <property type="molecule type" value="Genomic_DNA"/>
</dbReference>
<evidence type="ECO:0000256" key="5">
    <source>
        <dbReference type="RuleBase" id="RU000687"/>
    </source>
</evidence>
<keyword evidence="3 5" id="KW-1133">Transmembrane helix</keyword>
<feature type="domain" description="Neurotransmitter-gated ion-channel transmembrane" evidence="7">
    <location>
        <begin position="238"/>
        <end position="444"/>
    </location>
</feature>
<evidence type="ECO:0000259" key="7">
    <source>
        <dbReference type="Pfam" id="PF02932"/>
    </source>
</evidence>